<gene>
    <name evidence="2" type="primary">srmB</name>
    <name evidence="2" type="ORF">AMURIS_04321</name>
</gene>
<dbReference type="InterPro" id="IPR027417">
    <property type="entry name" value="P-loop_NTPase"/>
</dbReference>
<sequence>MLPSILAGQLQKGIGDYIEATFPMTNVPSCFEVIHPAYLPYVHQQKAFQRLTGDDGRSTLVATGTGSGKTECFLYPILEYCYQHRGEGGIKVLIIYPMNALAADQAKRIAELIYGCGELRGNVTVGMYVGGEEHTPARMMGEYGVITDHETMLNAAPDILMTNYKNCAEAGSGQSLEDFQKGFLAYWHQRMTDEQFVSFFIAPNMMWKHAYEDMVENRRLGRDRQA</sequence>
<dbReference type="Gene3D" id="3.40.50.300">
    <property type="entry name" value="P-loop containing nucleotide triphosphate hydrolases"/>
    <property type="match status" value="1"/>
</dbReference>
<dbReference type="AlphaFoldDB" id="A0A2K4ZM59"/>
<dbReference type="InterPro" id="IPR014001">
    <property type="entry name" value="Helicase_ATP-bd"/>
</dbReference>
<evidence type="ECO:0000313" key="2">
    <source>
        <dbReference type="EMBL" id="SOY31577.1"/>
    </source>
</evidence>
<dbReference type="OrthoDB" id="9774462at2"/>
<dbReference type="InterPro" id="IPR011545">
    <property type="entry name" value="DEAD/DEAH_box_helicase_dom"/>
</dbReference>
<evidence type="ECO:0000259" key="1">
    <source>
        <dbReference type="PROSITE" id="PS51192"/>
    </source>
</evidence>
<reference evidence="2 3" key="1">
    <citation type="submission" date="2018-01" db="EMBL/GenBank/DDBJ databases">
        <authorList>
            <person name="Gaut B.S."/>
            <person name="Morton B.R."/>
            <person name="Clegg M.T."/>
            <person name="Duvall M.R."/>
        </authorList>
    </citation>
    <scope>NUCLEOTIDE SEQUENCE [LARGE SCALE GENOMIC DNA]</scope>
    <source>
        <strain evidence="2">GP69</strain>
    </source>
</reference>
<dbReference type="GO" id="GO:0016787">
    <property type="term" value="F:hydrolase activity"/>
    <property type="evidence" value="ECO:0007669"/>
    <property type="project" value="UniProtKB-KW"/>
</dbReference>
<dbReference type="GO" id="GO:0003724">
    <property type="term" value="F:RNA helicase activity"/>
    <property type="evidence" value="ECO:0007669"/>
    <property type="project" value="UniProtKB-EC"/>
</dbReference>
<dbReference type="EC" id="3.6.4.13" evidence="2"/>
<dbReference type="EMBL" id="OFSM01000028">
    <property type="protein sequence ID" value="SOY31577.1"/>
    <property type="molecule type" value="Genomic_DNA"/>
</dbReference>
<feature type="domain" description="Helicase ATP-binding" evidence="1">
    <location>
        <begin position="50"/>
        <end position="162"/>
    </location>
</feature>
<dbReference type="PROSITE" id="PS51192">
    <property type="entry name" value="HELICASE_ATP_BIND_1"/>
    <property type="match status" value="1"/>
</dbReference>
<organism evidence="2 3">
    <name type="scientific">Acetatifactor muris</name>
    <dbReference type="NCBI Taxonomy" id="879566"/>
    <lineage>
        <taxon>Bacteria</taxon>
        <taxon>Bacillati</taxon>
        <taxon>Bacillota</taxon>
        <taxon>Clostridia</taxon>
        <taxon>Lachnospirales</taxon>
        <taxon>Lachnospiraceae</taxon>
        <taxon>Acetatifactor</taxon>
    </lineage>
</organism>
<keyword evidence="2" id="KW-0378">Hydrolase</keyword>
<dbReference type="GO" id="GO:0006289">
    <property type="term" value="P:nucleotide-excision repair"/>
    <property type="evidence" value="ECO:0007669"/>
    <property type="project" value="TreeGrafter"/>
</dbReference>
<dbReference type="Proteomes" id="UP000236311">
    <property type="component" value="Unassembled WGS sequence"/>
</dbReference>
<dbReference type="GO" id="GO:0003676">
    <property type="term" value="F:nucleic acid binding"/>
    <property type="evidence" value="ECO:0007669"/>
    <property type="project" value="InterPro"/>
</dbReference>
<keyword evidence="3" id="KW-1185">Reference proteome</keyword>
<dbReference type="SMART" id="SM00487">
    <property type="entry name" value="DEXDc"/>
    <property type="match status" value="1"/>
</dbReference>
<dbReference type="Pfam" id="PF00270">
    <property type="entry name" value="DEAD"/>
    <property type="match status" value="1"/>
</dbReference>
<dbReference type="GO" id="GO:0036297">
    <property type="term" value="P:interstrand cross-link repair"/>
    <property type="evidence" value="ECO:0007669"/>
    <property type="project" value="TreeGrafter"/>
</dbReference>
<dbReference type="GO" id="GO:0005524">
    <property type="term" value="F:ATP binding"/>
    <property type="evidence" value="ECO:0007669"/>
    <property type="project" value="InterPro"/>
</dbReference>
<proteinExistence type="predicted"/>
<name>A0A2K4ZM59_9FIRM</name>
<dbReference type="PANTHER" id="PTHR47957">
    <property type="entry name" value="ATP-DEPENDENT HELICASE HRQ1"/>
    <property type="match status" value="1"/>
</dbReference>
<evidence type="ECO:0000313" key="3">
    <source>
        <dbReference type="Proteomes" id="UP000236311"/>
    </source>
</evidence>
<keyword evidence="2" id="KW-0547">Nucleotide-binding</keyword>
<dbReference type="PANTHER" id="PTHR47957:SF3">
    <property type="entry name" value="ATP-DEPENDENT HELICASE HRQ1"/>
    <property type="match status" value="1"/>
</dbReference>
<dbReference type="RefSeq" id="WP_103241565.1">
    <property type="nucleotide sequence ID" value="NZ_JANJZD010000028.1"/>
</dbReference>
<keyword evidence="2" id="KW-0067">ATP-binding</keyword>
<dbReference type="SUPFAM" id="SSF52540">
    <property type="entry name" value="P-loop containing nucleoside triphosphate hydrolases"/>
    <property type="match status" value="1"/>
</dbReference>
<dbReference type="GO" id="GO:0043138">
    <property type="term" value="F:3'-5' DNA helicase activity"/>
    <property type="evidence" value="ECO:0007669"/>
    <property type="project" value="TreeGrafter"/>
</dbReference>
<protein>
    <submittedName>
        <fullName evidence="2">ATP-dependent RNA helicase SrmB</fullName>
        <ecNumber evidence="2">3.6.4.13</ecNumber>
    </submittedName>
</protein>
<accession>A0A2K4ZM59</accession>
<keyword evidence="2" id="KW-0347">Helicase</keyword>